<evidence type="ECO:0000313" key="1">
    <source>
        <dbReference type="EMBL" id="OPJ83874.1"/>
    </source>
</evidence>
<organism evidence="1 2">
    <name type="scientific">Patagioenas fasciata monilis</name>
    <dbReference type="NCBI Taxonomy" id="372326"/>
    <lineage>
        <taxon>Eukaryota</taxon>
        <taxon>Metazoa</taxon>
        <taxon>Chordata</taxon>
        <taxon>Craniata</taxon>
        <taxon>Vertebrata</taxon>
        <taxon>Euteleostomi</taxon>
        <taxon>Archelosauria</taxon>
        <taxon>Archosauria</taxon>
        <taxon>Dinosauria</taxon>
        <taxon>Saurischia</taxon>
        <taxon>Theropoda</taxon>
        <taxon>Coelurosauria</taxon>
        <taxon>Aves</taxon>
        <taxon>Neognathae</taxon>
        <taxon>Neoaves</taxon>
        <taxon>Columbimorphae</taxon>
        <taxon>Columbiformes</taxon>
        <taxon>Columbidae</taxon>
        <taxon>Patagioenas</taxon>
    </lineage>
</organism>
<dbReference type="EMBL" id="LSYS01003090">
    <property type="protein sequence ID" value="OPJ83874.1"/>
    <property type="molecule type" value="Genomic_DNA"/>
</dbReference>
<comment type="caution">
    <text evidence="1">The sequence shown here is derived from an EMBL/GenBank/DDBJ whole genome shotgun (WGS) entry which is preliminary data.</text>
</comment>
<evidence type="ECO:0000313" key="2">
    <source>
        <dbReference type="Proteomes" id="UP000190648"/>
    </source>
</evidence>
<accession>A0A1V4KHG8</accession>
<sequence>MKEPRAARDEIEKDDSCCLEAAPHQLHAELHRSCTRGCTTGIRAWDPPGSQRLIPVCAPRLSLSTPRALPGALLLETSIRLTAGLTARPFRCWITPHT</sequence>
<dbReference type="Proteomes" id="UP000190648">
    <property type="component" value="Unassembled WGS sequence"/>
</dbReference>
<proteinExistence type="predicted"/>
<gene>
    <name evidence="1" type="ORF">AV530_004565</name>
</gene>
<name>A0A1V4KHG8_PATFA</name>
<protein>
    <submittedName>
        <fullName evidence="1">Uncharacterized protein</fullName>
    </submittedName>
</protein>
<keyword evidence="2" id="KW-1185">Reference proteome</keyword>
<reference evidence="1 2" key="1">
    <citation type="submission" date="2016-02" db="EMBL/GenBank/DDBJ databases">
        <title>Band-tailed pigeon sequencing and assembly.</title>
        <authorList>
            <person name="Soares A.E."/>
            <person name="Novak B.J."/>
            <person name="Rice E.S."/>
            <person name="O'Connell B."/>
            <person name="Chang D."/>
            <person name="Weber S."/>
            <person name="Shapiro B."/>
        </authorList>
    </citation>
    <scope>NUCLEOTIDE SEQUENCE [LARGE SCALE GENOMIC DNA]</scope>
    <source>
        <strain evidence="1">BTP2013</strain>
        <tissue evidence="1">Blood</tissue>
    </source>
</reference>
<dbReference type="AlphaFoldDB" id="A0A1V4KHG8"/>